<dbReference type="AlphaFoldDB" id="A0A084B8R4"/>
<name>A0A084B8R4_STACB</name>
<dbReference type="Gene3D" id="3.40.50.300">
    <property type="entry name" value="P-loop containing nucleotide triphosphate hydrolases"/>
    <property type="match status" value="1"/>
</dbReference>
<keyword evidence="2" id="KW-1185">Reference proteome</keyword>
<evidence type="ECO:0008006" key="3">
    <source>
        <dbReference type="Google" id="ProtNLM"/>
    </source>
</evidence>
<evidence type="ECO:0000313" key="2">
    <source>
        <dbReference type="Proteomes" id="UP000028045"/>
    </source>
</evidence>
<organism evidence="1 2">
    <name type="scientific">Stachybotrys chartarum (strain CBS 109288 / IBT 7711)</name>
    <name type="common">Toxic black mold</name>
    <name type="synonym">Stilbospora chartarum</name>
    <dbReference type="NCBI Taxonomy" id="1280523"/>
    <lineage>
        <taxon>Eukaryota</taxon>
        <taxon>Fungi</taxon>
        <taxon>Dikarya</taxon>
        <taxon>Ascomycota</taxon>
        <taxon>Pezizomycotina</taxon>
        <taxon>Sordariomycetes</taxon>
        <taxon>Hypocreomycetidae</taxon>
        <taxon>Hypocreales</taxon>
        <taxon>Stachybotryaceae</taxon>
        <taxon>Stachybotrys</taxon>
    </lineage>
</organism>
<protein>
    <recommendedName>
        <fullName evidence="3">Tr-type G domain-containing protein</fullName>
    </recommendedName>
</protein>
<reference evidence="1 2" key="1">
    <citation type="journal article" date="2014" name="BMC Genomics">
        <title>Comparative genome sequencing reveals chemotype-specific gene clusters in the toxigenic black mold Stachybotrys.</title>
        <authorList>
            <person name="Semeiks J."/>
            <person name="Borek D."/>
            <person name="Otwinowski Z."/>
            <person name="Grishin N.V."/>
        </authorList>
    </citation>
    <scope>NUCLEOTIDE SEQUENCE [LARGE SCALE GENOMIC DNA]</scope>
    <source>
        <strain evidence="2">CBS 109288 / IBT 7711</strain>
    </source>
</reference>
<proteinExistence type="predicted"/>
<dbReference type="InterPro" id="IPR027417">
    <property type="entry name" value="P-loop_NTPase"/>
</dbReference>
<gene>
    <name evidence="1" type="ORF">S7711_09997</name>
</gene>
<dbReference type="Proteomes" id="UP000028045">
    <property type="component" value="Unassembled WGS sequence"/>
</dbReference>
<accession>A0A084B8R4</accession>
<dbReference type="EMBL" id="KL647698">
    <property type="protein sequence ID" value="KEY73943.1"/>
    <property type="molecule type" value="Genomic_DNA"/>
</dbReference>
<dbReference type="HOGENOM" id="CLU_122055_0_0_1"/>
<dbReference type="SUPFAM" id="SSF52540">
    <property type="entry name" value="P-loop containing nucleoside triphosphate hydrolases"/>
    <property type="match status" value="1"/>
</dbReference>
<evidence type="ECO:0000313" key="1">
    <source>
        <dbReference type="EMBL" id="KEY73943.1"/>
    </source>
</evidence>
<dbReference type="OrthoDB" id="3524701at2759"/>
<sequence length="194" mass="21430">MAAKTVSVLGDDGAGKKTLIGSLIYKCGLQLPQIEELEREGIRDFAKITTFYEKKGYDRGFYGPSGFFVVQESHGQVSDVVFWILDASDAASWASSAQKLSMSLSSGTLQPKEKLLVLVNKMDLVGWSQHVFEDLLRIFDAVDLKQDHIFVPISSLRGENILSPPDEHSWVNNVSISLSTSAAHISDRPLMNQL</sequence>